<dbReference type="KEGG" id="cci:CC1G_14270"/>
<feature type="region of interest" description="Disordered" evidence="1">
    <location>
        <begin position="21"/>
        <end position="50"/>
    </location>
</feature>
<dbReference type="RefSeq" id="XP_002911739.1">
    <property type="nucleotide sequence ID" value="XM_002911693.1"/>
</dbReference>
<dbReference type="InParanoid" id="D6RLR2"/>
<proteinExistence type="predicted"/>
<dbReference type="GeneID" id="9379381"/>
<organism evidence="2 3">
    <name type="scientific">Coprinopsis cinerea (strain Okayama-7 / 130 / ATCC MYA-4618 / FGSC 9003)</name>
    <name type="common">Inky cap fungus</name>
    <name type="synonym">Hormographiella aspergillata</name>
    <dbReference type="NCBI Taxonomy" id="240176"/>
    <lineage>
        <taxon>Eukaryota</taxon>
        <taxon>Fungi</taxon>
        <taxon>Dikarya</taxon>
        <taxon>Basidiomycota</taxon>
        <taxon>Agaricomycotina</taxon>
        <taxon>Agaricomycetes</taxon>
        <taxon>Agaricomycetidae</taxon>
        <taxon>Agaricales</taxon>
        <taxon>Agaricineae</taxon>
        <taxon>Psathyrellaceae</taxon>
        <taxon>Coprinopsis</taxon>
    </lineage>
</organism>
<evidence type="ECO:0000256" key="1">
    <source>
        <dbReference type="SAM" id="MobiDB-lite"/>
    </source>
</evidence>
<sequence length="50" mass="5412">MRGNVNARIHTDTFAISELRFGGKTDVSSAEEKTDLDPETTSRSLGTDLA</sequence>
<dbReference type="AlphaFoldDB" id="D6RLR2"/>
<evidence type="ECO:0000313" key="3">
    <source>
        <dbReference type="Proteomes" id="UP000001861"/>
    </source>
</evidence>
<dbReference type="Proteomes" id="UP000001861">
    <property type="component" value="Unassembled WGS sequence"/>
</dbReference>
<evidence type="ECO:0000313" key="2">
    <source>
        <dbReference type="EMBL" id="EFI28245.1"/>
    </source>
</evidence>
<keyword evidence="3" id="KW-1185">Reference proteome</keyword>
<dbReference type="EMBL" id="AACS02000003">
    <property type="protein sequence ID" value="EFI28245.1"/>
    <property type="molecule type" value="Genomic_DNA"/>
</dbReference>
<dbReference type="VEuPathDB" id="FungiDB:CC1G_14270"/>
<protein>
    <submittedName>
        <fullName evidence="2">Uncharacterized protein</fullName>
    </submittedName>
</protein>
<feature type="compositionally biased region" description="Polar residues" evidence="1">
    <location>
        <begin position="39"/>
        <end position="50"/>
    </location>
</feature>
<gene>
    <name evidence="2" type="ORF">CC1G_14270</name>
</gene>
<accession>D6RLR2</accession>
<name>D6RLR2_COPC7</name>
<reference evidence="2 3" key="1">
    <citation type="journal article" date="2010" name="Proc. Natl. Acad. Sci. U.S.A.">
        <title>Insights into evolution of multicellular fungi from the assembled chromosomes of the mushroom Coprinopsis cinerea (Coprinus cinereus).</title>
        <authorList>
            <person name="Stajich J.E."/>
            <person name="Wilke S.K."/>
            <person name="Ahren D."/>
            <person name="Au C.H."/>
            <person name="Birren B.W."/>
            <person name="Borodovsky M."/>
            <person name="Burns C."/>
            <person name="Canback B."/>
            <person name="Casselton L.A."/>
            <person name="Cheng C.K."/>
            <person name="Deng J."/>
            <person name="Dietrich F.S."/>
            <person name="Fargo D.C."/>
            <person name="Farman M.L."/>
            <person name="Gathman A.C."/>
            <person name="Goldberg J."/>
            <person name="Guigo R."/>
            <person name="Hoegger P.J."/>
            <person name="Hooker J.B."/>
            <person name="Huggins A."/>
            <person name="James T.Y."/>
            <person name="Kamada T."/>
            <person name="Kilaru S."/>
            <person name="Kodira C."/>
            <person name="Kues U."/>
            <person name="Kupfer D."/>
            <person name="Kwan H.S."/>
            <person name="Lomsadze A."/>
            <person name="Li W."/>
            <person name="Lilly W.W."/>
            <person name="Ma L.J."/>
            <person name="Mackey A.J."/>
            <person name="Manning G."/>
            <person name="Martin F."/>
            <person name="Muraguchi H."/>
            <person name="Natvig D.O."/>
            <person name="Palmerini H."/>
            <person name="Ramesh M.A."/>
            <person name="Rehmeyer C.J."/>
            <person name="Roe B.A."/>
            <person name="Shenoy N."/>
            <person name="Stanke M."/>
            <person name="Ter-Hovhannisyan V."/>
            <person name="Tunlid A."/>
            <person name="Velagapudi R."/>
            <person name="Vision T.J."/>
            <person name="Zeng Q."/>
            <person name="Zolan M.E."/>
            <person name="Pukkila P.J."/>
        </authorList>
    </citation>
    <scope>NUCLEOTIDE SEQUENCE [LARGE SCALE GENOMIC DNA]</scope>
    <source>
        <strain evidence="3">Okayama-7 / 130 / ATCC MYA-4618 / FGSC 9003</strain>
    </source>
</reference>
<comment type="caution">
    <text evidence="2">The sequence shown here is derived from an EMBL/GenBank/DDBJ whole genome shotgun (WGS) entry which is preliminary data.</text>
</comment>
<dbReference type="HOGENOM" id="CLU_3124958_0_0_1"/>